<evidence type="ECO:0000259" key="4">
    <source>
        <dbReference type="Pfam" id="PF03446"/>
    </source>
</evidence>
<evidence type="ECO:0000313" key="6">
    <source>
        <dbReference type="Proteomes" id="UP000051672"/>
    </source>
</evidence>
<proteinExistence type="inferred from homology"/>
<accession>A0A0R2AX29</accession>
<dbReference type="PANTHER" id="PTHR43060:SF15">
    <property type="entry name" value="3-HYDROXYISOBUTYRATE DEHYDROGENASE-LIKE 1, MITOCHONDRIAL-RELATED"/>
    <property type="match status" value="1"/>
</dbReference>
<feature type="domain" description="6-phosphogluconate dehydrogenase NADP-binding" evidence="4">
    <location>
        <begin position="2"/>
        <end position="156"/>
    </location>
</feature>
<dbReference type="PIRSF" id="PIRSF000103">
    <property type="entry name" value="HIBADH"/>
    <property type="match status" value="1"/>
</dbReference>
<evidence type="ECO:0000256" key="1">
    <source>
        <dbReference type="ARBA" id="ARBA00009080"/>
    </source>
</evidence>
<dbReference type="SUPFAM" id="SSF48179">
    <property type="entry name" value="6-phosphogluconate dehydrogenase C-terminal domain-like"/>
    <property type="match status" value="1"/>
</dbReference>
<dbReference type="InterPro" id="IPR015815">
    <property type="entry name" value="HIBADH-related"/>
</dbReference>
<dbReference type="RefSeq" id="WP_057894277.1">
    <property type="nucleotide sequence ID" value="NZ_AYZQ01000002.1"/>
</dbReference>
<dbReference type="InterPro" id="IPR013328">
    <property type="entry name" value="6PGD_dom2"/>
</dbReference>
<dbReference type="Gene3D" id="1.10.1040.10">
    <property type="entry name" value="N-(1-d-carboxylethyl)-l-norvaline Dehydrogenase, domain 2"/>
    <property type="match status" value="1"/>
</dbReference>
<evidence type="ECO:0000313" key="5">
    <source>
        <dbReference type="EMBL" id="KRM72001.1"/>
    </source>
</evidence>
<dbReference type="Proteomes" id="UP000051672">
    <property type="component" value="Unassembled WGS sequence"/>
</dbReference>
<evidence type="ECO:0000256" key="2">
    <source>
        <dbReference type="ARBA" id="ARBA00023002"/>
    </source>
</evidence>
<dbReference type="GO" id="GO:0050661">
    <property type="term" value="F:NADP binding"/>
    <property type="evidence" value="ECO:0007669"/>
    <property type="project" value="InterPro"/>
</dbReference>
<dbReference type="GO" id="GO:0016491">
    <property type="term" value="F:oxidoreductase activity"/>
    <property type="evidence" value="ECO:0007669"/>
    <property type="project" value="UniProtKB-KW"/>
</dbReference>
<keyword evidence="6" id="KW-1185">Reference proteome</keyword>
<dbReference type="Pfam" id="PF03446">
    <property type="entry name" value="NAD_binding_2"/>
    <property type="match status" value="1"/>
</dbReference>
<dbReference type="PANTHER" id="PTHR43060">
    <property type="entry name" value="3-HYDROXYISOBUTYRATE DEHYDROGENASE-LIKE 1, MITOCHONDRIAL-RELATED"/>
    <property type="match status" value="1"/>
</dbReference>
<gene>
    <name evidence="5" type="ORF">FC34_GL000983</name>
</gene>
<organism evidence="5 6">
    <name type="scientific">Lacticaseibacillus brantae DSM 23927</name>
    <dbReference type="NCBI Taxonomy" id="1423727"/>
    <lineage>
        <taxon>Bacteria</taxon>
        <taxon>Bacillati</taxon>
        <taxon>Bacillota</taxon>
        <taxon>Bacilli</taxon>
        <taxon>Lactobacillales</taxon>
        <taxon>Lactobacillaceae</taxon>
        <taxon>Lacticaseibacillus</taxon>
    </lineage>
</organism>
<keyword evidence="2" id="KW-0560">Oxidoreductase</keyword>
<feature type="active site" evidence="3">
    <location>
        <position position="170"/>
    </location>
</feature>
<protein>
    <submittedName>
        <fullName evidence="5">3-hydroxyisobutyrate dehydrogenase related beta-hydroxyacid dehydrogenase</fullName>
    </submittedName>
</protein>
<comment type="caution">
    <text evidence="5">The sequence shown here is derived from an EMBL/GenBank/DDBJ whole genome shotgun (WGS) entry which is preliminary data.</text>
</comment>
<sequence length="285" mass="30581">MKISFIGVGDMGSEMVPHLAAGGHEVTIWDTNPDRLTAFHDDHIKAATSLEDAVTASPVIITSVMSADVMDLHLGHDGNPGIVHYLKPDSILIVTSTLDPNKIFTINKAMPENTTLLDISMIGGVRYAREANLALLAGGESKSFDRVLPVLNLLGLVKYVGPVGSGAQAKLVTNVGIMAAESGIRETLDLADAYHMDYSLILELLQLGPLKPVILRALDVTNPRPLKDSVADVEELLNATKELIELPITAAGAKRLREAVDEADGETAFIDITDKKTALPQYKDQ</sequence>
<dbReference type="SUPFAM" id="SSF51735">
    <property type="entry name" value="NAD(P)-binding Rossmann-fold domains"/>
    <property type="match status" value="1"/>
</dbReference>
<evidence type="ECO:0000256" key="3">
    <source>
        <dbReference type="PIRSR" id="PIRSR000103-1"/>
    </source>
</evidence>
<dbReference type="EMBL" id="AYZQ01000002">
    <property type="protein sequence ID" value="KRM72001.1"/>
    <property type="molecule type" value="Genomic_DNA"/>
</dbReference>
<dbReference type="InterPro" id="IPR008927">
    <property type="entry name" value="6-PGluconate_DH-like_C_sf"/>
</dbReference>
<dbReference type="STRING" id="1423727.FC34_GL000983"/>
<comment type="similarity">
    <text evidence="1">Belongs to the HIBADH-related family.</text>
</comment>
<dbReference type="OrthoDB" id="9786703at2"/>
<name>A0A0R2AX29_9LACO</name>
<dbReference type="Gene3D" id="3.40.50.720">
    <property type="entry name" value="NAD(P)-binding Rossmann-like Domain"/>
    <property type="match status" value="1"/>
</dbReference>
<dbReference type="PATRIC" id="fig|1423727.3.peg.990"/>
<dbReference type="AlphaFoldDB" id="A0A0R2AX29"/>
<dbReference type="InterPro" id="IPR036291">
    <property type="entry name" value="NAD(P)-bd_dom_sf"/>
</dbReference>
<reference evidence="5 6" key="1">
    <citation type="journal article" date="2015" name="Genome Announc.">
        <title>Expanding the biotechnology potential of lactobacilli through comparative genomics of 213 strains and associated genera.</title>
        <authorList>
            <person name="Sun Z."/>
            <person name="Harris H.M."/>
            <person name="McCann A."/>
            <person name="Guo C."/>
            <person name="Argimon S."/>
            <person name="Zhang W."/>
            <person name="Yang X."/>
            <person name="Jeffery I.B."/>
            <person name="Cooney J.C."/>
            <person name="Kagawa T.F."/>
            <person name="Liu W."/>
            <person name="Song Y."/>
            <person name="Salvetti E."/>
            <person name="Wrobel A."/>
            <person name="Rasinkangas P."/>
            <person name="Parkhill J."/>
            <person name="Rea M.C."/>
            <person name="O'Sullivan O."/>
            <person name="Ritari J."/>
            <person name="Douillard F.P."/>
            <person name="Paul Ross R."/>
            <person name="Yang R."/>
            <person name="Briner A.E."/>
            <person name="Felis G.E."/>
            <person name="de Vos W.M."/>
            <person name="Barrangou R."/>
            <person name="Klaenhammer T.R."/>
            <person name="Caufield P.W."/>
            <person name="Cui Y."/>
            <person name="Zhang H."/>
            <person name="O'Toole P.W."/>
        </authorList>
    </citation>
    <scope>NUCLEOTIDE SEQUENCE [LARGE SCALE GENOMIC DNA]</scope>
    <source>
        <strain evidence="5 6">DSM 23927</strain>
    </source>
</reference>
<dbReference type="InterPro" id="IPR006115">
    <property type="entry name" value="6PGDH_NADP-bd"/>
</dbReference>